<dbReference type="RefSeq" id="WP_182817925.1">
    <property type="nucleotide sequence ID" value="NZ_AP022227.1"/>
</dbReference>
<sequence length="112" mass="12220">MDLAQLKKKGGVIADALVPKEVEWKHVDEKGKQVTDKFTVHVRRHAFGVMEAMFAGGEAERFKNARYLAASIMLGKDGTEELPFDDAVNLDSALGIVLLNAVNEVNNPPAKS</sequence>
<accession>A0A6S5TUG3</accession>
<name>A0A6S5TUG3_PSEPU</name>
<dbReference type="InterPro" id="IPR024410">
    <property type="entry name" value="Phage_TAC_12"/>
</dbReference>
<reference evidence="1 2" key="1">
    <citation type="submission" date="2019-12" db="EMBL/GenBank/DDBJ databases">
        <title>complete genome sequences of Pseudomonas putida str. WP8-W18-CRE-01 isolated from wastewater treatment plant effluent.</title>
        <authorList>
            <person name="Sekizuka T."/>
            <person name="Itokawa K."/>
            <person name="Yatsu K."/>
            <person name="Inamine Y."/>
            <person name="Kuroda M."/>
        </authorList>
    </citation>
    <scope>NUCLEOTIDE SEQUENCE [LARGE SCALE GENOMIC DNA]</scope>
    <source>
        <strain evidence="1 2">WP8-W18-CRE-01</strain>
    </source>
</reference>
<gene>
    <name evidence="1" type="ORF">WP8W18C01_14260</name>
</gene>
<organism evidence="1 2">
    <name type="scientific">Pseudomonas putida</name>
    <name type="common">Arthrobacter siderocapsulatus</name>
    <dbReference type="NCBI Taxonomy" id="303"/>
    <lineage>
        <taxon>Bacteria</taxon>
        <taxon>Pseudomonadati</taxon>
        <taxon>Pseudomonadota</taxon>
        <taxon>Gammaproteobacteria</taxon>
        <taxon>Pseudomonadales</taxon>
        <taxon>Pseudomonadaceae</taxon>
        <taxon>Pseudomonas</taxon>
    </lineage>
</organism>
<evidence type="ECO:0000313" key="2">
    <source>
        <dbReference type="Proteomes" id="UP000515680"/>
    </source>
</evidence>
<dbReference type="Pfam" id="PF16459">
    <property type="entry name" value="Phage_TAC_13"/>
    <property type="match status" value="1"/>
</dbReference>
<evidence type="ECO:0000313" key="1">
    <source>
        <dbReference type="EMBL" id="BBT39085.1"/>
    </source>
</evidence>
<proteinExistence type="predicted"/>
<dbReference type="Proteomes" id="UP000515680">
    <property type="component" value="Chromosome"/>
</dbReference>
<protein>
    <recommendedName>
        <fullName evidence="3">Phage tail assembly chaperone</fullName>
    </recommendedName>
</protein>
<dbReference type="AlphaFoldDB" id="A0A6S5TUG3"/>
<dbReference type="EMBL" id="AP022227">
    <property type="protein sequence ID" value="BBT39085.1"/>
    <property type="molecule type" value="Genomic_DNA"/>
</dbReference>
<evidence type="ECO:0008006" key="3">
    <source>
        <dbReference type="Google" id="ProtNLM"/>
    </source>
</evidence>